<dbReference type="SUPFAM" id="SSF55729">
    <property type="entry name" value="Acyl-CoA N-acyltransferases (Nat)"/>
    <property type="match status" value="1"/>
</dbReference>
<sequence>MLLSTTDSLNLDNSNNSQYGKDLCSEINTSKTAIEIAAYKRKERILERRKKREDAFRAEAQWVFEHFATHFSATCARSENQLNAAFKIRHDVFCDETKIFEGNATGLERDKYDDYAEQVLIQHQRTSDYAGCVRLIMPENNAEILPIEKQGLKYIEDTSVLPDKFERSEIAEVSRILIPRVFRKRRQDKADCAEQTGIDISKYNENDKRCFPFIAVGLYMACTAMFKNRNKKHIYFMADPRLGKSMQVVGLTMRQIGPEFEYVGRRVPYYIDFENFLENLKPSFETMLEEFLKTIK</sequence>
<dbReference type="RefSeq" id="WP_376920320.1">
    <property type="nucleotide sequence ID" value="NZ_JBHRSW010000018.1"/>
</dbReference>
<dbReference type="Gene3D" id="3.40.630.30">
    <property type="match status" value="1"/>
</dbReference>
<dbReference type="Pfam" id="PF13444">
    <property type="entry name" value="Acetyltransf_5"/>
    <property type="match status" value="1"/>
</dbReference>
<dbReference type="InterPro" id="IPR016181">
    <property type="entry name" value="Acyl_CoA_acyltransferase"/>
</dbReference>
<comment type="caution">
    <text evidence="1">The sequence shown here is derived from an EMBL/GenBank/DDBJ whole genome shotgun (WGS) entry which is preliminary data.</text>
</comment>
<proteinExistence type="predicted"/>
<evidence type="ECO:0000313" key="1">
    <source>
        <dbReference type="EMBL" id="MFC3122186.1"/>
    </source>
</evidence>
<dbReference type="EMBL" id="JBHRSW010000018">
    <property type="protein sequence ID" value="MFC3122186.1"/>
    <property type="molecule type" value="Genomic_DNA"/>
</dbReference>
<keyword evidence="1" id="KW-0808">Transferase</keyword>
<accession>A0ABV7FUN0</accession>
<name>A0ABV7FUN0_9ALTE</name>
<organism evidence="1 2">
    <name type="scientific">Agaribacter flavus</name>
    <dbReference type="NCBI Taxonomy" id="1902781"/>
    <lineage>
        <taxon>Bacteria</taxon>
        <taxon>Pseudomonadati</taxon>
        <taxon>Pseudomonadota</taxon>
        <taxon>Gammaproteobacteria</taxon>
        <taxon>Alteromonadales</taxon>
        <taxon>Alteromonadaceae</taxon>
        <taxon>Agaribacter</taxon>
    </lineage>
</organism>
<dbReference type="NCBIfam" id="TIGR03694">
    <property type="entry name" value="exosort_acyl"/>
    <property type="match status" value="1"/>
</dbReference>
<dbReference type="Proteomes" id="UP001595478">
    <property type="component" value="Unassembled WGS sequence"/>
</dbReference>
<keyword evidence="1" id="KW-0012">Acyltransferase</keyword>
<keyword evidence="2" id="KW-1185">Reference proteome</keyword>
<dbReference type="GO" id="GO:0016746">
    <property type="term" value="F:acyltransferase activity"/>
    <property type="evidence" value="ECO:0007669"/>
    <property type="project" value="UniProtKB-KW"/>
</dbReference>
<gene>
    <name evidence="1" type="ORF">ACFOHL_11200</name>
</gene>
<reference evidence="2" key="1">
    <citation type="journal article" date="2019" name="Int. J. Syst. Evol. Microbiol.">
        <title>The Global Catalogue of Microorganisms (GCM) 10K type strain sequencing project: providing services to taxonomists for standard genome sequencing and annotation.</title>
        <authorList>
            <consortium name="The Broad Institute Genomics Platform"/>
            <consortium name="The Broad Institute Genome Sequencing Center for Infectious Disease"/>
            <person name="Wu L."/>
            <person name="Ma J."/>
        </authorList>
    </citation>
    <scope>NUCLEOTIDE SEQUENCE [LARGE SCALE GENOMIC DNA]</scope>
    <source>
        <strain evidence="2">KCTC 52473</strain>
    </source>
</reference>
<dbReference type="InterPro" id="IPR022484">
    <property type="entry name" value="PEP-CTERM/exosrtase_acylTfrase"/>
</dbReference>
<protein>
    <submittedName>
        <fullName evidence="1">PEP-CTERM/exosortase system-associated acyltransferase</fullName>
    </submittedName>
</protein>
<evidence type="ECO:0000313" key="2">
    <source>
        <dbReference type="Proteomes" id="UP001595478"/>
    </source>
</evidence>